<evidence type="ECO:0000256" key="2">
    <source>
        <dbReference type="ARBA" id="ARBA00022630"/>
    </source>
</evidence>
<organism evidence="6 7">
    <name type="scientific">Rhizobium leguminosarum</name>
    <dbReference type="NCBI Taxonomy" id="384"/>
    <lineage>
        <taxon>Bacteria</taxon>
        <taxon>Pseudomonadati</taxon>
        <taxon>Pseudomonadota</taxon>
        <taxon>Alphaproteobacteria</taxon>
        <taxon>Hyphomicrobiales</taxon>
        <taxon>Rhizobiaceae</taxon>
        <taxon>Rhizobium/Agrobacterium group</taxon>
        <taxon>Rhizobium</taxon>
    </lineage>
</organism>
<protein>
    <submittedName>
        <fullName evidence="6">Pyridoxamine 5'-phosphate oxidase</fullName>
    </submittedName>
</protein>
<dbReference type="InterPro" id="IPR000659">
    <property type="entry name" value="Pyridox_Oxase"/>
</dbReference>
<dbReference type="Gene3D" id="2.30.110.10">
    <property type="entry name" value="Electron Transport, Fmn-binding Protein, Chain A"/>
    <property type="match status" value="1"/>
</dbReference>
<keyword evidence="2" id="KW-0285">Flavoprotein</keyword>
<dbReference type="InterPro" id="IPR024624">
    <property type="entry name" value="Pyridox_Oxase_Alr4036_FMN-bd"/>
</dbReference>
<gene>
    <name evidence="6" type="ORF">BMW22_15075</name>
</gene>
<proteinExistence type="predicted"/>
<name>A0A1L3ZGY2_RHILE</name>
<dbReference type="PANTHER" id="PTHR10851">
    <property type="entry name" value="PYRIDOXINE-5-PHOSPHATE OXIDASE"/>
    <property type="match status" value="1"/>
</dbReference>
<dbReference type="Pfam" id="PF12766">
    <property type="entry name" value="Pyridox_oxase_2"/>
    <property type="match status" value="1"/>
</dbReference>
<dbReference type="SUPFAM" id="SSF50475">
    <property type="entry name" value="FMN-binding split barrel"/>
    <property type="match status" value="1"/>
</dbReference>
<evidence type="ECO:0000259" key="5">
    <source>
        <dbReference type="Pfam" id="PF12766"/>
    </source>
</evidence>
<evidence type="ECO:0000256" key="4">
    <source>
        <dbReference type="ARBA" id="ARBA00023002"/>
    </source>
</evidence>
<dbReference type="Proteomes" id="UP000183050">
    <property type="component" value="Chromosome"/>
</dbReference>
<keyword evidence="3" id="KW-0288">FMN</keyword>
<sequence length="204" mass="22426">MERQGRRDKERGGDTVTLAEVDASAWAELKAAAADPQSAFRYLNLCSVDAGGRPQARMVVLRRVDVARRVLEIHTDVRSPKWQEISANPLVTILGFGPQPKVQLRLQGSAELNGPASERAAEAWRLLPRSTRSTYMGGPPGDDIGEQPASEAVIADADGQAFFGVVIFRAETLDWFQLRHADNRRAVFAYDNLGALTSSRWVNP</sequence>
<comment type="cofactor">
    <cofactor evidence="1">
        <name>FMN</name>
        <dbReference type="ChEBI" id="CHEBI:58210"/>
    </cofactor>
</comment>
<dbReference type="AlphaFoldDB" id="A0A1L3ZGY2"/>
<accession>A0A1L3ZGY2</accession>
<keyword evidence="4" id="KW-0560">Oxidoreductase</keyword>
<evidence type="ECO:0000256" key="1">
    <source>
        <dbReference type="ARBA" id="ARBA00001917"/>
    </source>
</evidence>
<evidence type="ECO:0000313" key="6">
    <source>
        <dbReference type="EMBL" id="API54840.1"/>
    </source>
</evidence>
<dbReference type="GO" id="GO:0008615">
    <property type="term" value="P:pyridoxine biosynthetic process"/>
    <property type="evidence" value="ECO:0007669"/>
    <property type="project" value="InterPro"/>
</dbReference>
<dbReference type="PANTHER" id="PTHR10851:SF3">
    <property type="entry name" value="PYRIDOXINE_PYRIDOXAMINE 5'-PHOSPHATE OXIDASE 2"/>
    <property type="match status" value="1"/>
</dbReference>
<dbReference type="EMBL" id="CP018228">
    <property type="protein sequence ID" value="API54840.1"/>
    <property type="molecule type" value="Genomic_DNA"/>
</dbReference>
<evidence type="ECO:0000256" key="3">
    <source>
        <dbReference type="ARBA" id="ARBA00022643"/>
    </source>
</evidence>
<dbReference type="GO" id="GO:0004733">
    <property type="term" value="F:pyridoxamine phosphate oxidase activity"/>
    <property type="evidence" value="ECO:0007669"/>
    <property type="project" value="InterPro"/>
</dbReference>
<reference evidence="6 7" key="1">
    <citation type="submission" date="2016-11" db="EMBL/GenBank/DDBJ databases">
        <title>Rhizobium leguminosarum bv. viciae strain Vaf12 isolated from Vavilovia formosa root nodules from Russia, Dagestan.</title>
        <authorList>
            <person name="Kimeklis A."/>
        </authorList>
    </citation>
    <scope>NUCLEOTIDE SEQUENCE [LARGE SCALE GENOMIC DNA]</scope>
    <source>
        <strain evidence="6 7">Vaf-108</strain>
    </source>
</reference>
<evidence type="ECO:0000313" key="7">
    <source>
        <dbReference type="Proteomes" id="UP000183050"/>
    </source>
</evidence>
<dbReference type="GO" id="GO:0010181">
    <property type="term" value="F:FMN binding"/>
    <property type="evidence" value="ECO:0007669"/>
    <property type="project" value="InterPro"/>
</dbReference>
<feature type="domain" description="Pyridoxamine 5'-phosphate oxidase Alr4036 family FMN-binding" evidence="5">
    <location>
        <begin position="25"/>
        <end position="112"/>
    </location>
</feature>
<dbReference type="InterPro" id="IPR012349">
    <property type="entry name" value="Split_barrel_FMN-bd"/>
</dbReference>